<proteinExistence type="predicted"/>
<dbReference type="Pfam" id="PF08240">
    <property type="entry name" value="ADH_N"/>
    <property type="match status" value="1"/>
</dbReference>
<name>A0ABM6Q7V6_9PROT</name>
<dbReference type="EMBL" id="CP024199">
    <property type="protein sequence ID" value="AUG52556.1"/>
    <property type="molecule type" value="Genomic_DNA"/>
</dbReference>
<dbReference type="Pfam" id="PF00107">
    <property type="entry name" value="ADH_zinc_N"/>
    <property type="match status" value="1"/>
</dbReference>
<keyword evidence="3" id="KW-1185">Reference proteome</keyword>
<dbReference type="InterPro" id="IPR050700">
    <property type="entry name" value="YIM1/Zinc_Alcohol_DH_Fams"/>
</dbReference>
<protein>
    <submittedName>
        <fullName evidence="2">Quinone oxidoreductase</fullName>
    </submittedName>
</protein>
<dbReference type="Gene3D" id="3.90.180.10">
    <property type="entry name" value="Medium-chain alcohol dehydrogenases, catalytic domain"/>
    <property type="match status" value="1"/>
</dbReference>
<dbReference type="Proteomes" id="UP000233458">
    <property type="component" value="Chromosome"/>
</dbReference>
<organism evidence="2 3">
    <name type="scientific">Thalassospira marina</name>
    <dbReference type="NCBI Taxonomy" id="2048283"/>
    <lineage>
        <taxon>Bacteria</taxon>
        <taxon>Pseudomonadati</taxon>
        <taxon>Pseudomonadota</taxon>
        <taxon>Alphaproteobacteria</taxon>
        <taxon>Rhodospirillales</taxon>
        <taxon>Thalassospiraceae</taxon>
        <taxon>Thalassospira</taxon>
    </lineage>
</organism>
<dbReference type="CDD" id="cd08272">
    <property type="entry name" value="MDR6"/>
    <property type="match status" value="1"/>
</dbReference>
<feature type="domain" description="Enoyl reductase (ER)" evidence="1">
    <location>
        <begin position="11"/>
        <end position="326"/>
    </location>
</feature>
<dbReference type="InterPro" id="IPR013154">
    <property type="entry name" value="ADH-like_N"/>
</dbReference>
<dbReference type="InterPro" id="IPR020843">
    <property type="entry name" value="ER"/>
</dbReference>
<dbReference type="Gene3D" id="3.40.50.720">
    <property type="entry name" value="NAD(P)-binding Rossmann-like Domain"/>
    <property type="match status" value="1"/>
</dbReference>
<evidence type="ECO:0000313" key="3">
    <source>
        <dbReference type="Proteomes" id="UP000233458"/>
    </source>
</evidence>
<accession>A0ABM6Q7V6</accession>
<dbReference type="RefSeq" id="WP_101284436.1">
    <property type="nucleotide sequence ID" value="NZ_CP024199.1"/>
</dbReference>
<evidence type="ECO:0000313" key="2">
    <source>
        <dbReference type="EMBL" id="AUG52556.1"/>
    </source>
</evidence>
<dbReference type="InterPro" id="IPR011032">
    <property type="entry name" value="GroES-like_sf"/>
</dbReference>
<dbReference type="PANTHER" id="PTHR11695">
    <property type="entry name" value="ALCOHOL DEHYDROGENASE RELATED"/>
    <property type="match status" value="1"/>
</dbReference>
<dbReference type="PANTHER" id="PTHR11695:SF294">
    <property type="entry name" value="RETICULON-4-INTERACTING PROTEIN 1, MITOCHONDRIAL"/>
    <property type="match status" value="1"/>
</dbReference>
<dbReference type="SUPFAM" id="SSF50129">
    <property type="entry name" value="GroES-like"/>
    <property type="match status" value="1"/>
</dbReference>
<gene>
    <name evidence="2" type="ORF">CSC3H3_07365</name>
</gene>
<evidence type="ECO:0000259" key="1">
    <source>
        <dbReference type="SMART" id="SM00829"/>
    </source>
</evidence>
<dbReference type="InterPro" id="IPR013149">
    <property type="entry name" value="ADH-like_C"/>
</dbReference>
<reference evidence="2 3" key="1">
    <citation type="submission" date="2017-10" db="EMBL/GenBank/DDBJ databases">
        <title>Biodiversity and function of Thalassospira species in the particle-attached aromatic-hydrocarbon-degrading consortia from the surface seawater of the China South Sea.</title>
        <authorList>
            <person name="Dong C."/>
            <person name="Liu R."/>
            <person name="Shao Z."/>
        </authorList>
    </citation>
    <scope>NUCLEOTIDE SEQUENCE [LARGE SCALE GENOMIC DNA]</scope>
    <source>
        <strain evidence="2 3">CSC3H3</strain>
    </source>
</reference>
<dbReference type="InterPro" id="IPR036291">
    <property type="entry name" value="NAD(P)-bd_dom_sf"/>
</dbReference>
<dbReference type="SMART" id="SM00829">
    <property type="entry name" value="PKS_ER"/>
    <property type="match status" value="1"/>
</dbReference>
<sequence>MPMMKAAVLAHQNDEFKITDLPRPVAGDGTVLVRIQASSVNPLDTKIRSGNAAHARHPLPGILGIDMVGTVVEPGTNVAGFKPGDIVYGMTGGVGGLQGALAQYAAVDARLLALVPDTFSIREAAALPLAFITAWEGLVDRVKLQGPKKVLVIGGGGAVGQMAIQIARARGAIVYAVDSAKKGPVIESLGATFINYEHHTVADYVATHTDNTGFDVVYDTIGGPGLDAAFQAVSEFGHVASCLGWGTHALAPLSFKGASYSGVFTLTPLLANQRRQRHGDIMAEATRMANAGQLKLQIDPREFTLETVNDAYFALESGNVNGKLIITIA</sequence>
<dbReference type="SUPFAM" id="SSF51735">
    <property type="entry name" value="NAD(P)-binding Rossmann-fold domains"/>
    <property type="match status" value="1"/>
</dbReference>